<dbReference type="InterPro" id="IPR004573">
    <property type="entry name" value="rRNA_ssu_MeTfrase_B"/>
</dbReference>
<feature type="active site" description="Nucleophile" evidence="13">
    <location>
        <position position="368"/>
    </location>
</feature>
<gene>
    <name evidence="15" type="primary">rsmB</name>
    <name evidence="15" type="ORF">NYP16_00330</name>
</gene>
<keyword evidence="16" id="KW-1185">Reference proteome</keyword>
<feature type="domain" description="SAM-dependent MTase RsmB/NOP-type" evidence="14">
    <location>
        <begin position="151"/>
        <end position="431"/>
    </location>
</feature>
<dbReference type="GO" id="GO:0003723">
    <property type="term" value="F:RNA binding"/>
    <property type="evidence" value="ECO:0007669"/>
    <property type="project" value="UniProtKB-UniRule"/>
</dbReference>
<reference evidence="15" key="2">
    <citation type="journal article" date="2023" name="Syst. Appl. Microbiol.">
        <title>Govania unica gen. nov., sp. nov., a rare biosphere bacterium that represents a novel family in the class Alphaproteobacteria.</title>
        <authorList>
            <person name="Vandamme P."/>
            <person name="Peeters C."/>
            <person name="Hettiarachchi A."/>
            <person name="Cnockaert M."/>
            <person name="Carlier A."/>
        </authorList>
    </citation>
    <scope>NUCLEOTIDE SEQUENCE</scope>
    <source>
        <strain evidence="15">LMG 31809</strain>
    </source>
</reference>
<comment type="catalytic activity">
    <reaction evidence="12">
        <text>cytidine(967) in 16S rRNA + S-adenosyl-L-methionine = 5-methylcytidine(967) in 16S rRNA + S-adenosyl-L-homocysteine + H(+)</text>
        <dbReference type="Rhea" id="RHEA:42748"/>
        <dbReference type="Rhea" id="RHEA-COMP:10219"/>
        <dbReference type="Rhea" id="RHEA-COMP:10220"/>
        <dbReference type="ChEBI" id="CHEBI:15378"/>
        <dbReference type="ChEBI" id="CHEBI:57856"/>
        <dbReference type="ChEBI" id="CHEBI:59789"/>
        <dbReference type="ChEBI" id="CHEBI:74483"/>
        <dbReference type="ChEBI" id="CHEBI:82748"/>
        <dbReference type="EC" id="2.1.1.176"/>
    </reaction>
</comment>
<organism evidence="15 16">
    <name type="scientific">Govanella unica</name>
    <dbReference type="NCBI Taxonomy" id="2975056"/>
    <lineage>
        <taxon>Bacteria</taxon>
        <taxon>Pseudomonadati</taxon>
        <taxon>Pseudomonadota</taxon>
        <taxon>Alphaproteobacteria</taxon>
        <taxon>Emcibacterales</taxon>
        <taxon>Govanellaceae</taxon>
        <taxon>Govanella</taxon>
    </lineage>
</organism>
<dbReference type="PROSITE" id="PS51686">
    <property type="entry name" value="SAM_MT_RSMB_NOP"/>
    <property type="match status" value="1"/>
</dbReference>
<dbReference type="Gene3D" id="1.10.940.10">
    <property type="entry name" value="NusB-like"/>
    <property type="match status" value="1"/>
</dbReference>
<dbReference type="InterPro" id="IPR049560">
    <property type="entry name" value="MeTrfase_RsmB-F_NOP2_cat"/>
</dbReference>
<dbReference type="Proteomes" id="UP001141619">
    <property type="component" value="Unassembled WGS sequence"/>
</dbReference>
<dbReference type="CDD" id="cd02440">
    <property type="entry name" value="AdoMet_MTases"/>
    <property type="match status" value="1"/>
</dbReference>
<evidence type="ECO:0000256" key="4">
    <source>
        <dbReference type="ARBA" id="ARBA00022490"/>
    </source>
</evidence>
<evidence type="ECO:0000256" key="8">
    <source>
        <dbReference type="ARBA" id="ARBA00022691"/>
    </source>
</evidence>
<dbReference type="Gene3D" id="3.40.50.150">
    <property type="entry name" value="Vaccinia Virus protein VP39"/>
    <property type="match status" value="1"/>
</dbReference>
<evidence type="ECO:0000256" key="7">
    <source>
        <dbReference type="ARBA" id="ARBA00022679"/>
    </source>
</evidence>
<feature type="binding site" evidence="13">
    <location>
        <position position="315"/>
    </location>
    <ligand>
        <name>S-adenosyl-L-methionine</name>
        <dbReference type="ChEBI" id="CHEBI:59789"/>
    </ligand>
</feature>
<dbReference type="SUPFAM" id="SSF48013">
    <property type="entry name" value="NusB-like"/>
    <property type="match status" value="1"/>
</dbReference>
<evidence type="ECO:0000256" key="10">
    <source>
        <dbReference type="ARBA" id="ARBA00030399"/>
    </source>
</evidence>
<accession>A0A9X3Z5Q3</accession>
<dbReference type="EMBL" id="JANWOI010000001">
    <property type="protein sequence ID" value="MDA5192405.1"/>
    <property type="molecule type" value="Genomic_DNA"/>
</dbReference>
<evidence type="ECO:0000256" key="11">
    <source>
        <dbReference type="ARBA" id="ARBA00031088"/>
    </source>
</evidence>
<evidence type="ECO:0000256" key="2">
    <source>
        <dbReference type="ARBA" id="ARBA00004496"/>
    </source>
</evidence>
<dbReference type="SUPFAM" id="SSF53335">
    <property type="entry name" value="S-adenosyl-L-methionine-dependent methyltransferases"/>
    <property type="match status" value="1"/>
</dbReference>
<feature type="binding site" evidence="13">
    <location>
        <begin position="252"/>
        <end position="258"/>
    </location>
    <ligand>
        <name>S-adenosyl-L-methionine</name>
        <dbReference type="ChEBI" id="CHEBI:59789"/>
    </ligand>
</feature>
<name>A0A9X3Z5Q3_9PROT</name>
<dbReference type="InterPro" id="IPR006027">
    <property type="entry name" value="NusB_RsmB_TIM44"/>
</dbReference>
<dbReference type="GO" id="GO:0008649">
    <property type="term" value="F:rRNA methyltransferase activity"/>
    <property type="evidence" value="ECO:0007669"/>
    <property type="project" value="InterPro"/>
</dbReference>
<dbReference type="Pfam" id="PF01189">
    <property type="entry name" value="Methyltr_RsmB-F"/>
    <property type="match status" value="1"/>
</dbReference>
<comment type="similarity">
    <text evidence="13">Belongs to the class I-like SAM-binding methyltransferase superfamily. RsmB/NOP family.</text>
</comment>
<evidence type="ECO:0000256" key="6">
    <source>
        <dbReference type="ARBA" id="ARBA00022603"/>
    </source>
</evidence>
<feature type="binding site" evidence="13">
    <location>
        <position position="273"/>
    </location>
    <ligand>
        <name>S-adenosyl-L-methionine</name>
        <dbReference type="ChEBI" id="CHEBI:59789"/>
    </ligand>
</feature>
<dbReference type="PRINTS" id="PR02008">
    <property type="entry name" value="RCMTFAMILY"/>
</dbReference>
<dbReference type="RefSeq" id="WP_274942113.1">
    <property type="nucleotide sequence ID" value="NZ_JANWOI010000001.1"/>
</dbReference>
<keyword evidence="8 13" id="KW-0949">S-adenosyl-L-methionine</keyword>
<evidence type="ECO:0000256" key="5">
    <source>
        <dbReference type="ARBA" id="ARBA00022552"/>
    </source>
</evidence>
<dbReference type="InterPro" id="IPR035926">
    <property type="entry name" value="NusB-like_sf"/>
</dbReference>
<dbReference type="InterPro" id="IPR023267">
    <property type="entry name" value="RCMT"/>
</dbReference>
<dbReference type="GO" id="GO:0006355">
    <property type="term" value="P:regulation of DNA-templated transcription"/>
    <property type="evidence" value="ECO:0007669"/>
    <property type="project" value="InterPro"/>
</dbReference>
<dbReference type="GO" id="GO:0005737">
    <property type="term" value="C:cytoplasm"/>
    <property type="evidence" value="ECO:0007669"/>
    <property type="project" value="UniProtKB-SubCell"/>
</dbReference>
<keyword evidence="9 13" id="KW-0694">RNA-binding</keyword>
<comment type="subcellular location">
    <subcellularLocation>
        <location evidence="2">Cytoplasm</location>
    </subcellularLocation>
</comment>
<dbReference type="FunFam" id="3.40.50.150:FF:000257">
    <property type="entry name" value="16S rRNA methyltransferase"/>
    <property type="match status" value="1"/>
</dbReference>
<dbReference type="InterPro" id="IPR001678">
    <property type="entry name" value="MeTrfase_RsmB-F_NOP2_dom"/>
</dbReference>
<feature type="binding site" evidence="13">
    <location>
        <position position="299"/>
    </location>
    <ligand>
        <name>S-adenosyl-L-methionine</name>
        <dbReference type="ChEBI" id="CHEBI:59789"/>
    </ligand>
</feature>
<dbReference type="NCBIfam" id="TIGR00563">
    <property type="entry name" value="rsmB"/>
    <property type="match status" value="1"/>
</dbReference>
<evidence type="ECO:0000256" key="3">
    <source>
        <dbReference type="ARBA" id="ARBA00012140"/>
    </source>
</evidence>
<keyword evidence="4" id="KW-0963">Cytoplasm</keyword>
<evidence type="ECO:0000256" key="1">
    <source>
        <dbReference type="ARBA" id="ARBA00002724"/>
    </source>
</evidence>
<dbReference type="EC" id="2.1.1.176" evidence="3"/>
<reference evidence="15" key="1">
    <citation type="submission" date="2022-08" db="EMBL/GenBank/DDBJ databases">
        <authorList>
            <person name="Vandamme P."/>
            <person name="Hettiarachchi A."/>
            <person name="Peeters C."/>
            <person name="Cnockaert M."/>
            <person name="Carlier A."/>
        </authorList>
    </citation>
    <scope>NUCLEOTIDE SEQUENCE</scope>
    <source>
        <strain evidence="15">LMG 31809</strain>
    </source>
</reference>
<evidence type="ECO:0000313" key="15">
    <source>
        <dbReference type="EMBL" id="MDA5192405.1"/>
    </source>
</evidence>
<sequence>MTQSPLAARAVALAALQRILDNGQYLDEAFAAALRLQPGMAARDRAFARLLVITVLRRLGEIDSRINGFLDAPEKLASDARHILRLGAAQLLYLGTPPHAVVDTAVGLAGSDRDSFVRRAKGLVNAVLRRIADEGPRPLPPALNLPDWLLESWSDRFGPETATAIAAAQLGEPPLDLTLKPDADREALVAELTSRQIDVMTSPSGGLRLEEAGIIEDLPGFAEGLWWVQDAAAALPAQLLGVKAGERVLDLCAAPGGKTAQLAAAGAEVTALDLAPKRLKRLQENLDRLGLTAELVAADGRKYRPEPRFDHVLLDAPCSATGTLRRHPDVGWLKSPEDVQSLVLTQQALFAAAAHMVAPGGRLLYCVCSMEAAEGPDQVSHFLQHHKDFALEPVTGAELPGLEAALLPDGTVQTLPSQNVDGFYIARLRHLP</sequence>
<evidence type="ECO:0000313" key="16">
    <source>
        <dbReference type="Proteomes" id="UP001141619"/>
    </source>
</evidence>
<keyword evidence="7 13" id="KW-0808">Transferase</keyword>
<dbReference type="PANTHER" id="PTHR22807">
    <property type="entry name" value="NOP2 YEAST -RELATED NOL1/NOP2/FMU SUN DOMAIN-CONTAINING"/>
    <property type="match status" value="1"/>
</dbReference>
<comment type="function">
    <text evidence="1">Specifically methylates the cytosine at position 967 (m5C967) of 16S rRNA.</text>
</comment>
<comment type="caution">
    <text evidence="15">The sequence shown here is derived from an EMBL/GenBank/DDBJ whole genome shotgun (WGS) entry which is preliminary data.</text>
</comment>
<evidence type="ECO:0000256" key="12">
    <source>
        <dbReference type="ARBA" id="ARBA00047283"/>
    </source>
</evidence>
<evidence type="ECO:0000259" key="14">
    <source>
        <dbReference type="PROSITE" id="PS51686"/>
    </source>
</evidence>
<evidence type="ECO:0000256" key="9">
    <source>
        <dbReference type="ARBA" id="ARBA00022884"/>
    </source>
</evidence>
<dbReference type="PANTHER" id="PTHR22807:SF61">
    <property type="entry name" value="NOL1_NOP2_SUN FAMILY PROTEIN _ ANTITERMINATION NUSB DOMAIN-CONTAINING PROTEIN"/>
    <property type="match status" value="1"/>
</dbReference>
<dbReference type="Pfam" id="PF01029">
    <property type="entry name" value="NusB"/>
    <property type="match status" value="1"/>
</dbReference>
<evidence type="ECO:0000256" key="13">
    <source>
        <dbReference type="PROSITE-ProRule" id="PRU01023"/>
    </source>
</evidence>
<keyword evidence="6 13" id="KW-0489">Methyltransferase</keyword>
<proteinExistence type="inferred from homology"/>
<protein>
    <recommendedName>
        <fullName evidence="3">16S rRNA (cytosine(967)-C(5))-methyltransferase</fullName>
        <ecNumber evidence="3">2.1.1.176</ecNumber>
    </recommendedName>
    <alternativeName>
        <fullName evidence="10">16S rRNA m5C967 methyltransferase</fullName>
    </alternativeName>
    <alternativeName>
        <fullName evidence="11">rRNA (cytosine-C(5)-)-methyltransferase RsmB</fullName>
    </alternativeName>
</protein>
<dbReference type="InterPro" id="IPR029063">
    <property type="entry name" value="SAM-dependent_MTases_sf"/>
</dbReference>
<keyword evidence="5" id="KW-0698">rRNA processing</keyword>
<dbReference type="AlphaFoldDB" id="A0A9X3Z5Q3"/>